<dbReference type="PANTHER" id="PTHR43811">
    <property type="entry name" value="FKBP-TYPE PEPTIDYL-PROLYL CIS-TRANS ISOMERASE FKPA"/>
    <property type="match status" value="1"/>
</dbReference>
<dbReference type="EMBL" id="CAJPEV010012215">
    <property type="protein sequence ID" value="CAG0906418.1"/>
    <property type="molecule type" value="Genomic_DNA"/>
</dbReference>
<keyword evidence="4 5" id="KW-0413">Isomerase</keyword>
<evidence type="ECO:0000313" key="8">
    <source>
        <dbReference type="Proteomes" id="UP000677054"/>
    </source>
</evidence>
<evidence type="ECO:0000256" key="2">
    <source>
        <dbReference type="ARBA" id="ARBA00013194"/>
    </source>
</evidence>
<dbReference type="EC" id="5.2.1.8" evidence="2 5"/>
<accession>A0A7R9AIM2</accession>
<dbReference type="OrthoDB" id="1902587at2759"/>
<protein>
    <recommendedName>
        <fullName evidence="2 5">peptidylprolyl isomerase</fullName>
        <ecNumber evidence="2 5">5.2.1.8</ecNumber>
    </recommendedName>
</protein>
<organism evidence="7">
    <name type="scientific">Darwinula stevensoni</name>
    <dbReference type="NCBI Taxonomy" id="69355"/>
    <lineage>
        <taxon>Eukaryota</taxon>
        <taxon>Metazoa</taxon>
        <taxon>Ecdysozoa</taxon>
        <taxon>Arthropoda</taxon>
        <taxon>Crustacea</taxon>
        <taxon>Oligostraca</taxon>
        <taxon>Ostracoda</taxon>
        <taxon>Podocopa</taxon>
        <taxon>Podocopida</taxon>
        <taxon>Darwinulocopina</taxon>
        <taxon>Darwinuloidea</taxon>
        <taxon>Darwinulidae</taxon>
        <taxon>Darwinula</taxon>
    </lineage>
</organism>
<comment type="catalytic activity">
    <reaction evidence="1 5">
        <text>[protein]-peptidylproline (omega=180) = [protein]-peptidylproline (omega=0)</text>
        <dbReference type="Rhea" id="RHEA:16237"/>
        <dbReference type="Rhea" id="RHEA-COMP:10747"/>
        <dbReference type="Rhea" id="RHEA-COMP:10748"/>
        <dbReference type="ChEBI" id="CHEBI:83833"/>
        <dbReference type="ChEBI" id="CHEBI:83834"/>
        <dbReference type="EC" id="5.2.1.8"/>
    </reaction>
</comment>
<dbReference type="AlphaFoldDB" id="A0A7R9AIM2"/>
<dbReference type="GO" id="GO:0003755">
    <property type="term" value="F:peptidyl-prolyl cis-trans isomerase activity"/>
    <property type="evidence" value="ECO:0007669"/>
    <property type="project" value="UniProtKB-KW"/>
</dbReference>
<dbReference type="PROSITE" id="PS50059">
    <property type="entry name" value="FKBP_PPIASE"/>
    <property type="match status" value="2"/>
</dbReference>
<sequence length="232" mass="24368">MPSGLQYIEIQAGSGEQAKAGDVVSVHYTGTLQDGTKFDSSLDRNEPLSFVLGQGMVIAGWDEGIALMKGGGKAKLIIPPQLAYGEQGAGGVIPPNATLIFEVELVDIQSGAPNEVAETDFTTTASGLKYADLELGNGKIVTANSKVDVHYTGWLQDGTRFDSSYDRGQPFTLVVDAGQVIKGWDEGLQGMKVGGVRQLIIPAELGYGTRGAGGVIPPNATLIFEVEIVAVR</sequence>
<gene>
    <name evidence="7" type="ORF">DSTB1V02_LOCUS14477</name>
</gene>
<dbReference type="InterPro" id="IPR001179">
    <property type="entry name" value="PPIase_FKBP_dom"/>
</dbReference>
<dbReference type="PANTHER" id="PTHR43811:SF19">
    <property type="entry name" value="39 KDA FK506-BINDING NUCLEAR PROTEIN"/>
    <property type="match status" value="1"/>
</dbReference>
<evidence type="ECO:0000256" key="1">
    <source>
        <dbReference type="ARBA" id="ARBA00000971"/>
    </source>
</evidence>
<evidence type="ECO:0000256" key="4">
    <source>
        <dbReference type="ARBA" id="ARBA00023235"/>
    </source>
</evidence>
<feature type="domain" description="PPIase FKBP-type" evidence="6">
    <location>
        <begin position="144"/>
        <end position="232"/>
    </location>
</feature>
<evidence type="ECO:0000259" key="6">
    <source>
        <dbReference type="PROSITE" id="PS50059"/>
    </source>
</evidence>
<dbReference type="EMBL" id="LR911733">
    <property type="protein sequence ID" value="CAD7254731.1"/>
    <property type="molecule type" value="Genomic_DNA"/>
</dbReference>
<dbReference type="Pfam" id="PF00254">
    <property type="entry name" value="FKBP_C"/>
    <property type="match status" value="2"/>
</dbReference>
<keyword evidence="3 5" id="KW-0697">Rotamase</keyword>
<dbReference type="InterPro" id="IPR046357">
    <property type="entry name" value="PPIase_dom_sf"/>
</dbReference>
<dbReference type="Gene3D" id="3.10.50.40">
    <property type="match status" value="2"/>
</dbReference>
<feature type="domain" description="PPIase FKBP-type" evidence="6">
    <location>
        <begin position="21"/>
        <end position="109"/>
    </location>
</feature>
<dbReference type="Proteomes" id="UP000677054">
    <property type="component" value="Unassembled WGS sequence"/>
</dbReference>
<evidence type="ECO:0000313" key="7">
    <source>
        <dbReference type="EMBL" id="CAD7254731.1"/>
    </source>
</evidence>
<keyword evidence="8" id="KW-1185">Reference proteome</keyword>
<name>A0A7R9AIM2_9CRUS</name>
<reference evidence="7" key="1">
    <citation type="submission" date="2020-11" db="EMBL/GenBank/DDBJ databases">
        <authorList>
            <person name="Tran Van P."/>
        </authorList>
    </citation>
    <scope>NUCLEOTIDE SEQUENCE</scope>
</reference>
<dbReference type="SUPFAM" id="SSF54534">
    <property type="entry name" value="FKBP-like"/>
    <property type="match status" value="2"/>
</dbReference>
<evidence type="ECO:0000256" key="3">
    <source>
        <dbReference type="ARBA" id="ARBA00023110"/>
    </source>
</evidence>
<dbReference type="FunFam" id="3.10.50.40:FF:000006">
    <property type="entry name" value="Peptidyl-prolyl cis-trans isomerase"/>
    <property type="match status" value="2"/>
</dbReference>
<proteinExistence type="predicted"/>
<evidence type="ECO:0000256" key="5">
    <source>
        <dbReference type="PROSITE-ProRule" id="PRU00277"/>
    </source>
</evidence>